<dbReference type="EMBL" id="JBHTGQ010000035">
    <property type="protein sequence ID" value="MFC7751084.1"/>
    <property type="molecule type" value="Genomic_DNA"/>
</dbReference>
<reference evidence="2" key="1">
    <citation type="journal article" date="2019" name="Int. J. Syst. Evol. Microbiol.">
        <title>The Global Catalogue of Microorganisms (GCM) 10K type strain sequencing project: providing services to taxonomists for standard genome sequencing and annotation.</title>
        <authorList>
            <consortium name="The Broad Institute Genomics Platform"/>
            <consortium name="The Broad Institute Genome Sequencing Center for Infectious Disease"/>
            <person name="Wu L."/>
            <person name="Ma J."/>
        </authorList>
    </citation>
    <scope>NUCLEOTIDE SEQUENCE [LARGE SCALE GENOMIC DNA]</scope>
    <source>
        <strain evidence="2">JCM 18657</strain>
    </source>
</reference>
<protein>
    <submittedName>
        <fullName evidence="1">Cysteine-rich CWC family protein</fullName>
    </submittedName>
</protein>
<dbReference type="Proteomes" id="UP001596528">
    <property type="component" value="Unassembled WGS sequence"/>
</dbReference>
<name>A0ABW2V4N5_9BACL</name>
<evidence type="ECO:0000313" key="1">
    <source>
        <dbReference type="EMBL" id="MFC7751084.1"/>
    </source>
</evidence>
<dbReference type="InterPro" id="IPR032720">
    <property type="entry name" value="Cys_rich_CWC"/>
</dbReference>
<accession>A0ABW2V4N5</accession>
<proteinExistence type="predicted"/>
<evidence type="ECO:0000313" key="2">
    <source>
        <dbReference type="Proteomes" id="UP001596528"/>
    </source>
</evidence>
<organism evidence="1 2">
    <name type="scientific">Paenibacillus thermoaerophilus</name>
    <dbReference type="NCBI Taxonomy" id="1215385"/>
    <lineage>
        <taxon>Bacteria</taxon>
        <taxon>Bacillati</taxon>
        <taxon>Bacillota</taxon>
        <taxon>Bacilli</taxon>
        <taxon>Bacillales</taxon>
        <taxon>Paenibacillaceae</taxon>
        <taxon>Paenibacillus</taxon>
    </lineage>
</organism>
<dbReference type="RefSeq" id="WP_138790603.1">
    <property type="nucleotide sequence ID" value="NZ_JBHTGQ010000035.1"/>
</dbReference>
<dbReference type="Pfam" id="PF14375">
    <property type="entry name" value="Cys_rich_CWC"/>
    <property type="match status" value="1"/>
</dbReference>
<comment type="caution">
    <text evidence="1">The sequence shown here is derived from an EMBL/GenBank/DDBJ whole genome shotgun (WGS) entry which is preliminary data.</text>
</comment>
<gene>
    <name evidence="1" type="ORF">ACFQWB_14260</name>
</gene>
<sequence>MSEPRYTNTRLCPLCGQDNRCGYEAGLPIEACWCYRSGPIPGELRARVPEEKRGSCICEACLEQFRREHEDH</sequence>
<keyword evidence="2" id="KW-1185">Reference proteome</keyword>